<evidence type="ECO:0000313" key="9">
    <source>
        <dbReference type="EMBL" id="JAS82871.1"/>
    </source>
</evidence>
<reference evidence="9" key="1">
    <citation type="submission" date="2015-11" db="EMBL/GenBank/DDBJ databases">
        <title>De novo transcriptome assembly of four potential Pierce s Disease insect vectors from Arizona vineyards.</title>
        <authorList>
            <person name="Tassone E.E."/>
        </authorList>
    </citation>
    <scope>NUCLEOTIDE SEQUENCE</scope>
</reference>
<dbReference type="Pfam" id="PF02224">
    <property type="entry name" value="Cytidylate_kin"/>
    <property type="match status" value="1"/>
</dbReference>
<keyword evidence="3" id="KW-0547">Nucleotide-binding</keyword>
<feature type="non-terminal residue" evidence="9">
    <location>
        <position position="124"/>
    </location>
</feature>
<protein>
    <recommendedName>
        <fullName evidence="1">(d)CMP kinase</fullName>
        <ecNumber evidence="1">2.7.4.25</ecNumber>
    </recommendedName>
</protein>
<keyword evidence="5" id="KW-0067">ATP-binding</keyword>
<dbReference type="EMBL" id="GECU01024835">
    <property type="protein sequence ID" value="JAS82871.1"/>
    <property type="molecule type" value="Transcribed_RNA"/>
</dbReference>
<evidence type="ECO:0000256" key="5">
    <source>
        <dbReference type="ARBA" id="ARBA00022840"/>
    </source>
</evidence>
<proteinExistence type="predicted"/>
<name>A0A1B6I7F5_9HEMI</name>
<organism evidence="9">
    <name type="scientific">Homalodisca liturata</name>
    <dbReference type="NCBI Taxonomy" id="320908"/>
    <lineage>
        <taxon>Eukaryota</taxon>
        <taxon>Metazoa</taxon>
        <taxon>Ecdysozoa</taxon>
        <taxon>Arthropoda</taxon>
        <taxon>Hexapoda</taxon>
        <taxon>Insecta</taxon>
        <taxon>Pterygota</taxon>
        <taxon>Neoptera</taxon>
        <taxon>Paraneoptera</taxon>
        <taxon>Hemiptera</taxon>
        <taxon>Auchenorrhyncha</taxon>
        <taxon>Membracoidea</taxon>
        <taxon>Cicadellidae</taxon>
        <taxon>Cicadellinae</taxon>
        <taxon>Proconiini</taxon>
        <taxon>Homalodisca</taxon>
    </lineage>
</organism>
<feature type="domain" description="Cytidylate kinase" evidence="8">
    <location>
        <begin position="6"/>
        <end position="123"/>
    </location>
</feature>
<keyword evidence="2" id="KW-0808">Transferase</keyword>
<comment type="catalytic activity">
    <reaction evidence="6">
        <text>dCMP + ATP = dCDP + ADP</text>
        <dbReference type="Rhea" id="RHEA:25094"/>
        <dbReference type="ChEBI" id="CHEBI:30616"/>
        <dbReference type="ChEBI" id="CHEBI:57566"/>
        <dbReference type="ChEBI" id="CHEBI:58593"/>
        <dbReference type="ChEBI" id="CHEBI:456216"/>
        <dbReference type="EC" id="2.7.4.25"/>
    </reaction>
</comment>
<comment type="catalytic activity">
    <reaction evidence="7">
        <text>CMP + ATP = CDP + ADP</text>
        <dbReference type="Rhea" id="RHEA:11600"/>
        <dbReference type="ChEBI" id="CHEBI:30616"/>
        <dbReference type="ChEBI" id="CHEBI:58069"/>
        <dbReference type="ChEBI" id="CHEBI:60377"/>
        <dbReference type="ChEBI" id="CHEBI:456216"/>
        <dbReference type="EC" id="2.7.4.25"/>
    </reaction>
</comment>
<gene>
    <name evidence="9" type="ORF">g.58552</name>
</gene>
<evidence type="ECO:0000256" key="3">
    <source>
        <dbReference type="ARBA" id="ARBA00022741"/>
    </source>
</evidence>
<evidence type="ECO:0000256" key="6">
    <source>
        <dbReference type="ARBA" id="ARBA00047615"/>
    </source>
</evidence>
<evidence type="ECO:0000259" key="8">
    <source>
        <dbReference type="Pfam" id="PF02224"/>
    </source>
</evidence>
<sequence length="124" mass="14007">VDLQSPAVARKINGLRLEFEKGRLKYEGADITDHLHTPQVDRHVGMVAKELYVREKVHRIQHEIIDGPGEGIVVDGRDIGTVVMPDAFMKVFITAADTTRAGRRVRQSGAEYDEVLRGIRERDF</sequence>
<dbReference type="InterPro" id="IPR027417">
    <property type="entry name" value="P-loop_NTPase"/>
</dbReference>
<keyword evidence="4" id="KW-0418">Kinase</keyword>
<dbReference type="GO" id="GO:0005524">
    <property type="term" value="F:ATP binding"/>
    <property type="evidence" value="ECO:0007669"/>
    <property type="project" value="UniProtKB-KW"/>
</dbReference>
<dbReference type="InterPro" id="IPR011994">
    <property type="entry name" value="Cytidylate_kinase_dom"/>
</dbReference>
<evidence type="ECO:0000256" key="2">
    <source>
        <dbReference type="ARBA" id="ARBA00022679"/>
    </source>
</evidence>
<dbReference type="SUPFAM" id="SSF52540">
    <property type="entry name" value="P-loop containing nucleoside triphosphate hydrolases"/>
    <property type="match status" value="1"/>
</dbReference>
<accession>A0A1B6I7F5</accession>
<evidence type="ECO:0000256" key="4">
    <source>
        <dbReference type="ARBA" id="ARBA00022777"/>
    </source>
</evidence>
<evidence type="ECO:0000256" key="7">
    <source>
        <dbReference type="ARBA" id="ARBA00048478"/>
    </source>
</evidence>
<feature type="non-terminal residue" evidence="9">
    <location>
        <position position="1"/>
    </location>
</feature>
<dbReference type="Gene3D" id="3.40.50.300">
    <property type="entry name" value="P-loop containing nucleotide triphosphate hydrolases"/>
    <property type="match status" value="1"/>
</dbReference>
<dbReference type="GO" id="GO:0006139">
    <property type="term" value="P:nucleobase-containing compound metabolic process"/>
    <property type="evidence" value="ECO:0007669"/>
    <property type="project" value="InterPro"/>
</dbReference>
<dbReference type="AlphaFoldDB" id="A0A1B6I7F5"/>
<evidence type="ECO:0000256" key="1">
    <source>
        <dbReference type="ARBA" id="ARBA00012906"/>
    </source>
</evidence>
<dbReference type="EC" id="2.7.4.25" evidence="1"/>
<dbReference type="GO" id="GO:0036431">
    <property type="term" value="F:dCMP kinase activity"/>
    <property type="evidence" value="ECO:0007669"/>
    <property type="project" value="InterPro"/>
</dbReference>